<dbReference type="Gene3D" id="2.40.320.10">
    <property type="entry name" value="Hypothetical Protein Pfu-838710-001"/>
    <property type="match status" value="1"/>
</dbReference>
<dbReference type="PROSITE" id="PS51708">
    <property type="entry name" value="CHAD"/>
    <property type="match status" value="1"/>
</dbReference>
<feature type="domain" description="CHAD" evidence="2">
    <location>
        <begin position="217"/>
        <end position="500"/>
    </location>
</feature>
<dbReference type="SMART" id="SM00880">
    <property type="entry name" value="CHAD"/>
    <property type="match status" value="1"/>
</dbReference>
<dbReference type="PANTHER" id="PTHR39339:SF1">
    <property type="entry name" value="CHAD DOMAIN-CONTAINING PROTEIN"/>
    <property type="match status" value="1"/>
</dbReference>
<dbReference type="CDD" id="cd07374">
    <property type="entry name" value="CYTH-like_Pase"/>
    <property type="match status" value="1"/>
</dbReference>
<name>A0A1H7GDU8_9ACTN</name>
<sequence length="506" mass="55108">MGIEIEDKFDVPPDYAIPDLTRFGEVVGPKSHQLVALYYDTPDLRLAARGVTLRRRRGGADPGWHLKLPKARGARQEITRPLTRSVKEVPQDLVELVRAYTRGAPLVVVAELETRRSVTLLREGGAGLVELADDRVKGTAFRDGVKDDGAKDDGAKDGVKVVRWREVEAELLDHGRPELLAKVGKRLRKAGAVPAGAGSKLARLLRPAPPAKAATEPGSAGEVVVDYLASQVTALLAQDPRVRRAEEDAVHRMRVAARRLRSALKAFSGVVTGTEPLQEELRRLGAVLGEARDLEVIRERFGRRLDALPPELVTGPVRARLGSGLREREEEAYGRIRDVLSGDRYYALLDALDAVVARPELGRAAAKPAGKKLDAVALSAWKKVTKAYETAQSTTDPERREIALHDVRKAAKRARYTAEALEPVLGRRMTKLARLAKGVQEALGGHQDGVVAQETLAKEAESARQAGEDTFTYGVLAGLERAAAERAHADVPRVWEETVEAAKKLA</sequence>
<reference evidence="3 4" key="1">
    <citation type="submission" date="2016-10" db="EMBL/GenBank/DDBJ databases">
        <authorList>
            <person name="de Groot N.N."/>
        </authorList>
    </citation>
    <scope>NUCLEOTIDE SEQUENCE [LARGE SCALE GENOMIC DNA]</scope>
    <source>
        <strain evidence="3 4">DSM 43357</strain>
    </source>
</reference>
<dbReference type="InterPro" id="IPR038186">
    <property type="entry name" value="CHAD_dom_sf"/>
</dbReference>
<dbReference type="EMBL" id="FOBF01000001">
    <property type="protein sequence ID" value="SEK36446.1"/>
    <property type="molecule type" value="Genomic_DNA"/>
</dbReference>
<dbReference type="OrthoDB" id="9777271at2"/>
<proteinExistence type="predicted"/>
<dbReference type="PROSITE" id="PS51707">
    <property type="entry name" value="CYTH"/>
    <property type="match status" value="1"/>
</dbReference>
<dbReference type="Pfam" id="PF01928">
    <property type="entry name" value="CYTH"/>
    <property type="match status" value="1"/>
</dbReference>
<protein>
    <submittedName>
        <fullName evidence="3">CHAD domain-containing protein</fullName>
    </submittedName>
</protein>
<accession>A0A1H7GDU8</accession>
<evidence type="ECO:0000259" key="2">
    <source>
        <dbReference type="PROSITE" id="PS51708"/>
    </source>
</evidence>
<feature type="domain" description="CYTH" evidence="1">
    <location>
        <begin position="2"/>
        <end position="182"/>
    </location>
</feature>
<dbReference type="AlphaFoldDB" id="A0A1H7GDU8"/>
<evidence type="ECO:0000313" key="3">
    <source>
        <dbReference type="EMBL" id="SEK36446.1"/>
    </source>
</evidence>
<gene>
    <name evidence="3" type="ORF">SAMN05660976_00364</name>
</gene>
<dbReference type="SMART" id="SM01118">
    <property type="entry name" value="CYTH"/>
    <property type="match status" value="1"/>
</dbReference>
<dbReference type="InterPro" id="IPR033469">
    <property type="entry name" value="CYTH-like_dom_sf"/>
</dbReference>
<dbReference type="RefSeq" id="WP_091097780.1">
    <property type="nucleotide sequence ID" value="NZ_FOBF01000001.1"/>
</dbReference>
<dbReference type="InterPro" id="IPR007899">
    <property type="entry name" value="CHAD_dom"/>
</dbReference>
<keyword evidence="4" id="KW-1185">Reference proteome</keyword>
<organism evidence="3 4">
    <name type="scientific">Nonomuraea pusilla</name>
    <dbReference type="NCBI Taxonomy" id="46177"/>
    <lineage>
        <taxon>Bacteria</taxon>
        <taxon>Bacillati</taxon>
        <taxon>Actinomycetota</taxon>
        <taxon>Actinomycetes</taxon>
        <taxon>Streptosporangiales</taxon>
        <taxon>Streptosporangiaceae</taxon>
        <taxon>Nonomuraea</taxon>
    </lineage>
</organism>
<dbReference type="InterPro" id="IPR023577">
    <property type="entry name" value="CYTH_domain"/>
</dbReference>
<dbReference type="SUPFAM" id="SSF55154">
    <property type="entry name" value="CYTH-like phosphatases"/>
    <property type="match status" value="1"/>
</dbReference>
<dbReference type="Proteomes" id="UP000198953">
    <property type="component" value="Unassembled WGS sequence"/>
</dbReference>
<evidence type="ECO:0000259" key="1">
    <source>
        <dbReference type="PROSITE" id="PS51707"/>
    </source>
</evidence>
<evidence type="ECO:0000313" key="4">
    <source>
        <dbReference type="Proteomes" id="UP000198953"/>
    </source>
</evidence>
<dbReference type="Gene3D" id="1.40.20.10">
    <property type="entry name" value="CHAD domain"/>
    <property type="match status" value="1"/>
</dbReference>
<dbReference type="PANTHER" id="PTHR39339">
    <property type="entry name" value="SLR1444 PROTEIN"/>
    <property type="match status" value="1"/>
</dbReference>
<dbReference type="Pfam" id="PF05235">
    <property type="entry name" value="CHAD"/>
    <property type="match status" value="1"/>
</dbReference>
<dbReference type="STRING" id="46177.SAMN05660976_00364"/>